<dbReference type="InterPro" id="IPR018333">
    <property type="entry name" value="Squalene_cyclase"/>
</dbReference>
<dbReference type="EMBL" id="OX465083">
    <property type="protein sequence ID" value="CAI9294609.1"/>
    <property type="molecule type" value="Genomic_DNA"/>
</dbReference>
<name>A0AA36EFV2_LACSI</name>
<dbReference type="GO" id="GO:0016104">
    <property type="term" value="P:triterpenoid biosynthetic process"/>
    <property type="evidence" value="ECO:0007669"/>
    <property type="project" value="InterPro"/>
</dbReference>
<dbReference type="PANTHER" id="PTHR11764:SF58">
    <property type="entry name" value="BETA-AMYRIN SYNTHASE-RELATED"/>
    <property type="match status" value="1"/>
</dbReference>
<protein>
    <submittedName>
        <fullName evidence="2">Uncharacterized protein</fullName>
    </submittedName>
</protein>
<evidence type="ECO:0000313" key="2">
    <source>
        <dbReference type="EMBL" id="CAI9294609.1"/>
    </source>
</evidence>
<keyword evidence="3" id="KW-1185">Reference proteome</keyword>
<dbReference type="PANTHER" id="PTHR11764">
    <property type="entry name" value="TERPENE CYCLASE/MUTASE FAMILY MEMBER"/>
    <property type="match status" value="1"/>
</dbReference>
<dbReference type="GO" id="GO:0005811">
    <property type="term" value="C:lipid droplet"/>
    <property type="evidence" value="ECO:0007669"/>
    <property type="project" value="InterPro"/>
</dbReference>
<evidence type="ECO:0000256" key="1">
    <source>
        <dbReference type="ARBA" id="ARBA00023235"/>
    </source>
</evidence>
<dbReference type="GO" id="GO:0042300">
    <property type="term" value="F:beta-amyrin synthase activity"/>
    <property type="evidence" value="ECO:0007669"/>
    <property type="project" value="TreeGrafter"/>
</dbReference>
<dbReference type="InterPro" id="IPR008930">
    <property type="entry name" value="Terpenoid_cyclase/PrenylTrfase"/>
</dbReference>
<accession>A0AA36EFV2</accession>
<keyword evidence="1" id="KW-0413">Isomerase</keyword>
<organism evidence="2 3">
    <name type="scientific">Lactuca saligna</name>
    <name type="common">Willowleaf lettuce</name>
    <dbReference type="NCBI Taxonomy" id="75948"/>
    <lineage>
        <taxon>Eukaryota</taxon>
        <taxon>Viridiplantae</taxon>
        <taxon>Streptophyta</taxon>
        <taxon>Embryophyta</taxon>
        <taxon>Tracheophyta</taxon>
        <taxon>Spermatophyta</taxon>
        <taxon>Magnoliopsida</taxon>
        <taxon>eudicotyledons</taxon>
        <taxon>Gunneridae</taxon>
        <taxon>Pentapetalae</taxon>
        <taxon>asterids</taxon>
        <taxon>campanulids</taxon>
        <taxon>Asterales</taxon>
        <taxon>Asteraceae</taxon>
        <taxon>Cichorioideae</taxon>
        <taxon>Cichorieae</taxon>
        <taxon>Lactucinae</taxon>
        <taxon>Lactuca</taxon>
    </lineage>
</organism>
<dbReference type="SUPFAM" id="SSF48239">
    <property type="entry name" value="Terpenoid cyclases/Protein prenyltransferases"/>
    <property type="match status" value="1"/>
</dbReference>
<dbReference type="Gene3D" id="1.50.10.20">
    <property type="match status" value="1"/>
</dbReference>
<gene>
    <name evidence="2" type="ORF">LSALG_LOCUS33583</name>
</gene>
<dbReference type="Proteomes" id="UP001177003">
    <property type="component" value="Chromosome 7"/>
</dbReference>
<proteinExistence type="predicted"/>
<reference evidence="2" key="1">
    <citation type="submission" date="2023-04" db="EMBL/GenBank/DDBJ databases">
        <authorList>
            <person name="Vijverberg K."/>
            <person name="Xiong W."/>
            <person name="Schranz E."/>
        </authorList>
    </citation>
    <scope>NUCLEOTIDE SEQUENCE</scope>
</reference>
<evidence type="ECO:0000313" key="3">
    <source>
        <dbReference type="Proteomes" id="UP001177003"/>
    </source>
</evidence>
<sequence length="108" mass="11679">MLYNTLSLDKLEALEDLVIMQPLVMCLYSLVMCLGEGLDGGLNGACTKACKWILDHGSVTTIPSWGKTWHSILGVCGGKEPTQWPGVLAPSIFTSYVSRVLFNALSCV</sequence>
<dbReference type="AlphaFoldDB" id="A0AA36EFV2"/>